<dbReference type="RefSeq" id="WP_183700727.1">
    <property type="nucleotide sequence ID" value="NZ_JACHFE010000002.1"/>
</dbReference>
<protein>
    <submittedName>
        <fullName evidence="2">Sugar transferase (PEP-CTERM/EpsH1 system associated)</fullName>
    </submittedName>
</protein>
<name>A0A840UIQ7_9GAMM</name>
<dbReference type="AlphaFoldDB" id="A0A840UIQ7"/>
<keyword evidence="3" id="KW-1185">Reference proteome</keyword>
<dbReference type="GO" id="GO:0016757">
    <property type="term" value="F:glycosyltransferase activity"/>
    <property type="evidence" value="ECO:0007669"/>
    <property type="project" value="TreeGrafter"/>
</dbReference>
<dbReference type="EMBL" id="JACHFE010000002">
    <property type="protein sequence ID" value="MBB5320707.1"/>
    <property type="molecule type" value="Genomic_DNA"/>
</dbReference>
<dbReference type="PANTHER" id="PTHR12526">
    <property type="entry name" value="GLYCOSYLTRANSFERASE"/>
    <property type="match status" value="1"/>
</dbReference>
<dbReference type="Pfam" id="PF13579">
    <property type="entry name" value="Glyco_trans_4_4"/>
    <property type="match status" value="1"/>
</dbReference>
<organism evidence="2 3">
    <name type="scientific">Marinobacter oulmenensis</name>
    <dbReference type="NCBI Taxonomy" id="643747"/>
    <lineage>
        <taxon>Bacteria</taxon>
        <taxon>Pseudomonadati</taxon>
        <taxon>Pseudomonadota</taxon>
        <taxon>Gammaproteobacteria</taxon>
        <taxon>Pseudomonadales</taxon>
        <taxon>Marinobacteraceae</taxon>
        <taxon>Marinobacter</taxon>
    </lineage>
</organism>
<evidence type="ECO:0000259" key="1">
    <source>
        <dbReference type="Pfam" id="PF13579"/>
    </source>
</evidence>
<accession>A0A840UIQ7</accession>
<evidence type="ECO:0000313" key="3">
    <source>
        <dbReference type="Proteomes" id="UP000591735"/>
    </source>
</evidence>
<gene>
    <name evidence="2" type="ORF">HNR38_001179</name>
</gene>
<dbReference type="PANTHER" id="PTHR12526:SF600">
    <property type="entry name" value="GLYCOSYL TRANSFERASE GROUP 1"/>
    <property type="match status" value="1"/>
</dbReference>
<dbReference type="CDD" id="cd03801">
    <property type="entry name" value="GT4_PimA-like"/>
    <property type="match status" value="1"/>
</dbReference>
<dbReference type="InterPro" id="IPR017521">
    <property type="entry name" value="Sugar_tfrase_PEP-CTERM_Stp1"/>
</dbReference>
<sequence length="409" mass="46225">MNILLLSHRIPFPANKGEKIRTYHQLRFLVERGHRISVLSPIETHEDHDYGDQLIQQLGIDVRLFPLGPKWPRMAWGLLSGQPLSVTHFYSRSLQRAFDEALASQQFDAVICTSSAMAFYVLHSDSLNAKHRSDRPRLILDFMDLDSDKWRQYQARSSQPMAWVYGREARLLSRLELRCYDVFDECFFISDNEVALFSTLLADTGKVSVLGNGLDTQVFYPGPEREDPGHPVFLFTGVMDYKPNVDAVCWFAEALWESIRSRWPDAEFVIAGMAPAPEVRQLERKPGVTVTGFVDDILPWYHRADIFVAPFRLARGVQNKILQALACGLPVVTTSLGLEGISATPGRDIVVADDEHGLLAGIAQILDSPETRRRMADRGPEIIRLDYSWESRLQGLARALETADLRSGV</sequence>
<proteinExistence type="predicted"/>
<evidence type="ECO:0000313" key="2">
    <source>
        <dbReference type="EMBL" id="MBB5320707.1"/>
    </source>
</evidence>
<dbReference type="InterPro" id="IPR028098">
    <property type="entry name" value="Glyco_trans_4-like_N"/>
</dbReference>
<feature type="domain" description="Glycosyltransferase subfamily 4-like N-terminal" evidence="1">
    <location>
        <begin position="20"/>
        <end position="213"/>
    </location>
</feature>
<dbReference type="Gene3D" id="3.40.50.2000">
    <property type="entry name" value="Glycogen Phosphorylase B"/>
    <property type="match status" value="2"/>
</dbReference>
<dbReference type="Pfam" id="PF13692">
    <property type="entry name" value="Glyco_trans_1_4"/>
    <property type="match status" value="1"/>
</dbReference>
<reference evidence="2 3" key="1">
    <citation type="submission" date="2020-08" db="EMBL/GenBank/DDBJ databases">
        <title>Genomic Encyclopedia of Type Strains, Phase IV (KMG-IV): sequencing the most valuable type-strain genomes for metagenomic binning, comparative biology and taxonomic classification.</title>
        <authorList>
            <person name="Goeker M."/>
        </authorList>
    </citation>
    <scope>NUCLEOTIDE SEQUENCE [LARGE SCALE GENOMIC DNA]</scope>
    <source>
        <strain evidence="2 3">DSM 22359</strain>
    </source>
</reference>
<dbReference type="Proteomes" id="UP000591735">
    <property type="component" value="Unassembled WGS sequence"/>
</dbReference>
<comment type="caution">
    <text evidence="2">The sequence shown here is derived from an EMBL/GenBank/DDBJ whole genome shotgun (WGS) entry which is preliminary data.</text>
</comment>
<dbReference type="NCBIfam" id="TIGR03087">
    <property type="entry name" value="stp1"/>
    <property type="match status" value="1"/>
</dbReference>
<keyword evidence="2" id="KW-0808">Transferase</keyword>
<dbReference type="SUPFAM" id="SSF53756">
    <property type="entry name" value="UDP-Glycosyltransferase/glycogen phosphorylase"/>
    <property type="match status" value="1"/>
</dbReference>